<dbReference type="PANTHER" id="PTHR35850">
    <property type="entry name" value="CYTOPLASMIC PROTEIN-RELATED"/>
    <property type="match status" value="1"/>
</dbReference>
<evidence type="ECO:0000313" key="1">
    <source>
        <dbReference type="EMBL" id="RKH00133.1"/>
    </source>
</evidence>
<accession>A0A3A8JW28</accession>
<dbReference type="Proteomes" id="UP000268313">
    <property type="component" value="Unassembled WGS sequence"/>
</dbReference>
<organism evidence="1 2">
    <name type="scientific">Corallococcus carmarthensis</name>
    <dbReference type="NCBI Taxonomy" id="2316728"/>
    <lineage>
        <taxon>Bacteria</taxon>
        <taxon>Pseudomonadati</taxon>
        <taxon>Myxococcota</taxon>
        <taxon>Myxococcia</taxon>
        <taxon>Myxococcales</taxon>
        <taxon>Cystobacterineae</taxon>
        <taxon>Myxococcaceae</taxon>
        <taxon>Corallococcus</taxon>
    </lineage>
</organism>
<keyword evidence="2" id="KW-1185">Reference proteome</keyword>
<sequence length="186" mass="20902">MAITDEIPRSRITLTYRTQVNGTRADKALPFRLLVMGDFSRGTSNDRKKDLDQREIRNLDGKNLNQVIQNMGMTLNFSVPNRVDKKDPVDGSAPAPLQVNLKLDSMKSFSPVEVSRQVPKINALLTLRKLLLELQGNLDNRKEFRQLVRQLAQNPEAVQKLKTELAAFKSLSLPKLAATNPQPPTT</sequence>
<dbReference type="PANTHER" id="PTHR35850:SF2">
    <property type="entry name" value="TYPE VI SECRETION SYSTEM CONTRACTILE SHEATH SMALL SUBUNIT"/>
    <property type="match status" value="1"/>
</dbReference>
<protein>
    <submittedName>
        <fullName evidence="1">Type VI secretion system contractile sheath small subunit</fullName>
    </submittedName>
</protein>
<dbReference type="OrthoDB" id="9789942at2"/>
<dbReference type="NCBIfam" id="TIGR03358">
    <property type="entry name" value="VI_chp_5"/>
    <property type="match status" value="1"/>
</dbReference>
<dbReference type="RefSeq" id="WP_120604999.1">
    <property type="nucleotide sequence ID" value="NZ_JABFJX010000094.1"/>
</dbReference>
<dbReference type="InterPro" id="IPR008312">
    <property type="entry name" value="T6SS_TssB1"/>
</dbReference>
<gene>
    <name evidence="1" type="primary">tssB</name>
    <name evidence="1" type="ORF">D7X32_24520</name>
</gene>
<dbReference type="EMBL" id="RAWE01000099">
    <property type="protein sequence ID" value="RKH00133.1"/>
    <property type="molecule type" value="Genomic_DNA"/>
</dbReference>
<proteinExistence type="predicted"/>
<evidence type="ECO:0000313" key="2">
    <source>
        <dbReference type="Proteomes" id="UP000268313"/>
    </source>
</evidence>
<reference evidence="2" key="1">
    <citation type="submission" date="2018-09" db="EMBL/GenBank/DDBJ databases">
        <authorList>
            <person name="Livingstone P.G."/>
            <person name="Whitworth D.E."/>
        </authorList>
    </citation>
    <scope>NUCLEOTIDE SEQUENCE [LARGE SCALE GENOMIC DNA]</scope>
    <source>
        <strain evidence="2">CA043D</strain>
    </source>
</reference>
<comment type="caution">
    <text evidence="1">The sequence shown here is derived from an EMBL/GenBank/DDBJ whole genome shotgun (WGS) entry which is preliminary data.</text>
</comment>
<name>A0A3A8JW28_9BACT</name>
<dbReference type="AlphaFoldDB" id="A0A3A8JW28"/>
<dbReference type="Pfam" id="PF05591">
    <property type="entry name" value="T6SS_VipA"/>
    <property type="match status" value="1"/>
</dbReference>